<evidence type="ECO:0000313" key="2">
    <source>
        <dbReference type="Proteomes" id="UP000031972"/>
    </source>
</evidence>
<comment type="caution">
    <text evidence="1">The sequence shown here is derived from an EMBL/GenBank/DDBJ whole genome shotgun (WGS) entry which is preliminary data.</text>
</comment>
<protein>
    <submittedName>
        <fullName evidence="1">Uncharacterized protein</fullName>
    </submittedName>
</protein>
<evidence type="ECO:0000313" key="1">
    <source>
        <dbReference type="EMBL" id="KIL49076.1"/>
    </source>
</evidence>
<dbReference type="EMBL" id="JXRR01000010">
    <property type="protein sequence ID" value="KIL49076.1"/>
    <property type="molecule type" value="Genomic_DNA"/>
</dbReference>
<proteinExistence type="predicted"/>
<sequence>MHKAHSLTNKAHVTCLLFIKADAKMLEENGAETKVSQPL</sequence>
<dbReference type="PATRIC" id="fig|220754.4.peg.1132"/>
<dbReference type="AlphaFoldDB" id="A0A0C2VXE0"/>
<reference evidence="1 2" key="1">
    <citation type="submission" date="2015-01" db="EMBL/GenBank/DDBJ databases">
        <title>Jeotgalibacillus campisalis genome sequencing.</title>
        <authorList>
            <person name="Goh K.M."/>
            <person name="Chan K.-G."/>
            <person name="Yaakop A.S."/>
            <person name="Ee R."/>
            <person name="Gan H.M."/>
            <person name="Chan C.S."/>
        </authorList>
    </citation>
    <scope>NUCLEOTIDE SEQUENCE [LARGE SCALE GENOMIC DNA]</scope>
    <source>
        <strain evidence="1 2">SF-57</strain>
    </source>
</reference>
<keyword evidence="2" id="KW-1185">Reference proteome</keyword>
<accession>A0A0C2VXE0</accession>
<name>A0A0C2VXE0_9BACL</name>
<organism evidence="1 2">
    <name type="scientific">Jeotgalibacillus campisalis</name>
    <dbReference type="NCBI Taxonomy" id="220754"/>
    <lineage>
        <taxon>Bacteria</taxon>
        <taxon>Bacillati</taxon>
        <taxon>Bacillota</taxon>
        <taxon>Bacilli</taxon>
        <taxon>Bacillales</taxon>
        <taxon>Caryophanaceae</taxon>
        <taxon>Jeotgalibacillus</taxon>
    </lineage>
</organism>
<dbReference type="Proteomes" id="UP000031972">
    <property type="component" value="Unassembled WGS sequence"/>
</dbReference>
<gene>
    <name evidence="1" type="ORF">KR50_11110</name>
</gene>